<accession>A0A1B6HFX4</accession>
<sequence length="146" mass="17230">MFDMTVYNDALFAVVVLIGGLYASDDQCYKEIELLDKQITKIIILPFQNEAEILMQKLSTFSKIFSKIKERFRCRDSSVLQTAMKLHRKGKPTFLKSMTSRDTLCQTFKWSQTEMGLFDFLYHDCESLWNNFEEIFKLQQTHDEVN</sequence>
<dbReference type="AlphaFoldDB" id="A0A1B6HFX4"/>
<organism evidence="1">
    <name type="scientific">Homalodisca liturata</name>
    <dbReference type="NCBI Taxonomy" id="320908"/>
    <lineage>
        <taxon>Eukaryota</taxon>
        <taxon>Metazoa</taxon>
        <taxon>Ecdysozoa</taxon>
        <taxon>Arthropoda</taxon>
        <taxon>Hexapoda</taxon>
        <taxon>Insecta</taxon>
        <taxon>Pterygota</taxon>
        <taxon>Neoptera</taxon>
        <taxon>Paraneoptera</taxon>
        <taxon>Hemiptera</taxon>
        <taxon>Auchenorrhyncha</taxon>
        <taxon>Membracoidea</taxon>
        <taxon>Cicadellidae</taxon>
        <taxon>Cicadellinae</taxon>
        <taxon>Proconiini</taxon>
        <taxon>Homalodisca</taxon>
    </lineage>
</organism>
<dbReference type="EMBL" id="GECU01034207">
    <property type="protein sequence ID" value="JAS73499.1"/>
    <property type="molecule type" value="Transcribed_RNA"/>
</dbReference>
<protein>
    <submittedName>
        <fullName evidence="1">Uncharacterized protein</fullName>
    </submittedName>
</protein>
<proteinExistence type="predicted"/>
<name>A0A1B6HFX4_9HEMI</name>
<gene>
    <name evidence="1" type="ORF">g.32820</name>
</gene>
<evidence type="ECO:0000313" key="1">
    <source>
        <dbReference type="EMBL" id="JAS73499.1"/>
    </source>
</evidence>
<reference evidence="1" key="1">
    <citation type="submission" date="2015-11" db="EMBL/GenBank/DDBJ databases">
        <title>De novo transcriptome assembly of four potential Pierce s Disease insect vectors from Arizona vineyards.</title>
        <authorList>
            <person name="Tassone E.E."/>
        </authorList>
    </citation>
    <scope>NUCLEOTIDE SEQUENCE</scope>
</reference>